<dbReference type="EMBL" id="AQHN01000011">
    <property type="protein sequence ID" value="ENN89060.1"/>
    <property type="molecule type" value="Genomic_DNA"/>
</dbReference>
<dbReference type="CDD" id="cd11538">
    <property type="entry name" value="NTP-PPase_u1"/>
    <property type="match status" value="1"/>
</dbReference>
<dbReference type="SUPFAM" id="SSF101386">
    <property type="entry name" value="all-alpha NTP pyrophosphatases"/>
    <property type="match status" value="1"/>
</dbReference>
<dbReference type="Gene3D" id="1.10.287.1080">
    <property type="entry name" value="MazG-like"/>
    <property type="match status" value="1"/>
</dbReference>
<protein>
    <recommendedName>
        <fullName evidence="3">Pyrophosphatase</fullName>
    </recommendedName>
</protein>
<dbReference type="OrthoDB" id="9791898at2"/>
<dbReference type="STRING" id="363754.RHSP_01825"/>
<reference evidence="1 2" key="1">
    <citation type="journal article" date="2012" name="BMC Genomics">
        <title>Genomic basis of broad host range and environmental adaptability of Rhizobium tropici CIAT 899 and Rhizobium sp. PRF 81 which are used in inoculants for common bean (Phaseolus vulgaris L.).</title>
        <authorList>
            <person name="Ormeno-Orrillo E."/>
            <person name="Menna P."/>
            <person name="Almeida L.G."/>
            <person name="Ollero F.J."/>
            <person name="Nicolas M.F."/>
            <person name="Pains Rodrigues E."/>
            <person name="Shigueyoshi Nakatani A."/>
            <person name="Silva Batista J.S."/>
            <person name="Oliveira Chueire L.M."/>
            <person name="Souza R.C."/>
            <person name="Ribeiro Vasconcelos A.T."/>
            <person name="Megias M."/>
            <person name="Hungria M."/>
            <person name="Martinez-Romero E."/>
        </authorList>
    </citation>
    <scope>NUCLEOTIDE SEQUENCE [LARGE SCALE GENOMIC DNA]</scope>
    <source>
        <strain evidence="1 2">PRF 81</strain>
    </source>
</reference>
<dbReference type="AlphaFoldDB" id="N6V5G4"/>
<gene>
    <name evidence="1" type="ORF">RHSP_01825</name>
</gene>
<evidence type="ECO:0000313" key="1">
    <source>
        <dbReference type="EMBL" id="ENN89060.1"/>
    </source>
</evidence>
<proteinExistence type="predicted"/>
<name>N6V5G4_9HYPH</name>
<evidence type="ECO:0000313" key="2">
    <source>
        <dbReference type="Proteomes" id="UP000012429"/>
    </source>
</evidence>
<dbReference type="PATRIC" id="fig|363754.4.peg.1082"/>
<dbReference type="RefSeq" id="WP_004110045.1">
    <property type="nucleotide sequence ID" value="NZ_AQHN01000011.1"/>
</dbReference>
<evidence type="ECO:0008006" key="3">
    <source>
        <dbReference type="Google" id="ProtNLM"/>
    </source>
</evidence>
<dbReference type="Proteomes" id="UP000012429">
    <property type="component" value="Unassembled WGS sequence"/>
</dbReference>
<comment type="caution">
    <text evidence="1">The sequence shown here is derived from an EMBL/GenBank/DDBJ whole genome shotgun (WGS) entry which is preliminary data.</text>
</comment>
<accession>N6V5G4</accession>
<keyword evidence="2" id="KW-1185">Reference proteome</keyword>
<sequence>MLEDLMQQFEAASASYAADNGLERDDDWFVLKLQEEMGELIQIWNRVTGRGRRKGMTETELATALADETADVLGHVLLFAHRNGLDLAAAVERKWYFQPRET</sequence>
<organism evidence="1 2">
    <name type="scientific">Rhizobium freirei PRF 81</name>
    <dbReference type="NCBI Taxonomy" id="363754"/>
    <lineage>
        <taxon>Bacteria</taxon>
        <taxon>Pseudomonadati</taxon>
        <taxon>Pseudomonadota</taxon>
        <taxon>Alphaproteobacteria</taxon>
        <taxon>Hyphomicrobiales</taxon>
        <taxon>Rhizobiaceae</taxon>
        <taxon>Rhizobium/Agrobacterium group</taxon>
        <taxon>Rhizobium</taxon>
    </lineage>
</organism>